<evidence type="ECO:0000313" key="1">
    <source>
        <dbReference type="EMBL" id="KAI8539233.1"/>
    </source>
</evidence>
<keyword evidence="2" id="KW-1185">Reference proteome</keyword>
<comment type="caution">
    <text evidence="1">The sequence shown here is derived from an EMBL/GenBank/DDBJ whole genome shotgun (WGS) entry which is preliminary data.</text>
</comment>
<proteinExistence type="predicted"/>
<gene>
    <name evidence="1" type="ORF">RHMOL_Rhmol09G0165700</name>
</gene>
<dbReference type="Proteomes" id="UP001062846">
    <property type="component" value="Chromosome 9"/>
</dbReference>
<organism evidence="1 2">
    <name type="scientific">Rhododendron molle</name>
    <name type="common">Chinese azalea</name>
    <name type="synonym">Azalea mollis</name>
    <dbReference type="NCBI Taxonomy" id="49168"/>
    <lineage>
        <taxon>Eukaryota</taxon>
        <taxon>Viridiplantae</taxon>
        <taxon>Streptophyta</taxon>
        <taxon>Embryophyta</taxon>
        <taxon>Tracheophyta</taxon>
        <taxon>Spermatophyta</taxon>
        <taxon>Magnoliopsida</taxon>
        <taxon>eudicotyledons</taxon>
        <taxon>Gunneridae</taxon>
        <taxon>Pentapetalae</taxon>
        <taxon>asterids</taxon>
        <taxon>Ericales</taxon>
        <taxon>Ericaceae</taxon>
        <taxon>Ericoideae</taxon>
        <taxon>Rhodoreae</taxon>
        <taxon>Rhododendron</taxon>
    </lineage>
</organism>
<sequence length="412" mass="46424">MPTTLFSVFLPLPSRYGQYATPTSALCALEPKVILKNSLSLHPISPMYHSIPLPVPLRGPLLLFSTLAQNFTIEGEGEGEGEGETEFTCEDFKVGKCKGQKLVDGVTMPLVLQPPGEPKNSNDMQSLLLALEKNNDWFKQMIIKNGAVLLRGFNVRNAEDFNDVVQTFRWDHVPYVGPALRTSVFKQIWTANEGPLSETIAFHHEMVLMKPYPEYVMFFCEVPPPEGGETPIGPSCRVAERMMEEFPEAVKEMEEKGLKYTFIAPPQTATSTFTGRSWPEFLGSPDPAEAVKKAKANADIDVEWLPDRSAHLTLAPRPLTMVFEGRKERKVWFNLIHLMYNKEVASVTMMDGTEIPEKIVRRIEEIIEEESIQFRWEKGDVLFLDNLAVYHGRRPSLPPRKVLVATCKVASV</sequence>
<evidence type="ECO:0000313" key="2">
    <source>
        <dbReference type="Proteomes" id="UP001062846"/>
    </source>
</evidence>
<accession>A0ACC0MFZ8</accession>
<name>A0ACC0MFZ8_RHOML</name>
<protein>
    <submittedName>
        <fullName evidence="1">Uncharacterized protein</fullName>
    </submittedName>
</protein>
<reference evidence="1" key="1">
    <citation type="submission" date="2022-02" db="EMBL/GenBank/DDBJ databases">
        <title>Plant Genome Project.</title>
        <authorList>
            <person name="Zhang R.-G."/>
        </authorList>
    </citation>
    <scope>NUCLEOTIDE SEQUENCE</scope>
    <source>
        <strain evidence="1">AT1</strain>
    </source>
</reference>
<dbReference type="EMBL" id="CM046396">
    <property type="protein sequence ID" value="KAI8539233.1"/>
    <property type="molecule type" value="Genomic_DNA"/>
</dbReference>